<accession>A0A5B9DD75</accession>
<dbReference type="AlphaFoldDB" id="A0A5B9DD75"/>
<evidence type="ECO:0000313" key="2">
    <source>
        <dbReference type="Proteomes" id="UP000321408"/>
    </source>
</evidence>
<dbReference type="GeneID" id="41330637"/>
<protein>
    <submittedName>
        <fullName evidence="1">Uncharacterized protein</fullName>
    </submittedName>
</protein>
<dbReference type="KEGG" id="psyt:DSAG12_02657"/>
<reference evidence="1 2" key="1">
    <citation type="journal article" date="2020" name="Nature">
        <title>Isolation of an archaeon at the prokaryote-eukaryote interface.</title>
        <authorList>
            <person name="Imachi H."/>
            <person name="Nobu M.K."/>
            <person name="Nakahara N."/>
            <person name="Morono Y."/>
            <person name="Ogawara M."/>
            <person name="Takaki Y."/>
            <person name="Takano Y."/>
            <person name="Uematsu K."/>
            <person name="Ikuta T."/>
            <person name="Ito M."/>
            <person name="Matsui Y."/>
            <person name="Miyazaki M."/>
            <person name="Murata K."/>
            <person name="Saito Y."/>
            <person name="Sakai S."/>
            <person name="Song C."/>
            <person name="Tasumi E."/>
            <person name="Yamanaka Y."/>
            <person name="Yamaguchi T."/>
            <person name="Kamagata Y."/>
            <person name="Tamaki H."/>
            <person name="Takai K."/>
        </authorList>
    </citation>
    <scope>NUCLEOTIDE SEQUENCE [LARGE SCALE GENOMIC DNA]</scope>
    <source>
        <strain evidence="1 2">MK-D1</strain>
    </source>
</reference>
<gene>
    <name evidence="1" type="ORF">DSAG12_02657</name>
</gene>
<dbReference type="Proteomes" id="UP000321408">
    <property type="component" value="Chromosome"/>
</dbReference>
<dbReference type="EMBL" id="CP042905">
    <property type="protein sequence ID" value="QEE16827.1"/>
    <property type="molecule type" value="Genomic_DNA"/>
</dbReference>
<sequence length="343" mass="40297">MTKKISEDVIEKKKLSDDEIISALQQATSNTLTLAELFKEINEYRDKKKQQPVGKTTIYDHAKHLIKEEIIQFSAGKGYFISSNWDEGKKNIEKYLSLFQYLSKQRIYIYLEKKNIRSEKKLDQNNQDLMKQLSENKDLLLRYELIYRHPDEDNMITLSYRAARLLNVCPICYQKVESTKVHIKLILIDSISEVIAYELKTHLKCAHAVYYRQKISLSTNIFDKIKHFFTWDNYSGFKSNLSESCEYCGLPLNIFQLCSEFNQSISLLDRTNFETIEKKTYRFYKSMSKDLIMELYGDLNSLIWGTIGEVKISGDIYYVLSEKVIEDDLGFRYHPECIKKGGK</sequence>
<proteinExistence type="predicted"/>
<reference evidence="1 2" key="2">
    <citation type="journal article" date="2024" name="Int. J. Syst. Evol. Microbiol.">
        <title>Promethearchaeum syntrophicum gen. nov., sp. nov., an anaerobic, obligately syntrophic archaeon, the first isolate of the lineage 'Asgard' archaea, and proposal of the new archaeal phylum Promethearchaeota phyl. nov. and kingdom Promethearchaeati regn. nov.</title>
        <authorList>
            <person name="Imachi H."/>
            <person name="Nobu M.K."/>
            <person name="Kato S."/>
            <person name="Takaki Y."/>
            <person name="Miyazaki M."/>
            <person name="Miyata M."/>
            <person name="Ogawara M."/>
            <person name="Saito Y."/>
            <person name="Sakai S."/>
            <person name="Tahara Y.O."/>
            <person name="Takano Y."/>
            <person name="Tasumi E."/>
            <person name="Uematsu K."/>
            <person name="Yoshimura T."/>
            <person name="Itoh T."/>
            <person name="Ohkuma M."/>
            <person name="Takai K."/>
        </authorList>
    </citation>
    <scope>NUCLEOTIDE SEQUENCE [LARGE SCALE GENOMIC DNA]</scope>
    <source>
        <strain evidence="1 2">MK-D1</strain>
    </source>
</reference>
<organism evidence="1 2">
    <name type="scientific">Promethearchaeum syntrophicum</name>
    <dbReference type="NCBI Taxonomy" id="2594042"/>
    <lineage>
        <taxon>Archaea</taxon>
        <taxon>Promethearchaeati</taxon>
        <taxon>Promethearchaeota</taxon>
        <taxon>Promethearchaeia</taxon>
        <taxon>Promethearchaeales</taxon>
        <taxon>Promethearchaeaceae</taxon>
        <taxon>Promethearchaeum</taxon>
    </lineage>
</organism>
<name>A0A5B9DD75_9ARCH</name>
<evidence type="ECO:0000313" key="1">
    <source>
        <dbReference type="EMBL" id="QEE16827.1"/>
    </source>
</evidence>
<keyword evidence="2" id="KW-1185">Reference proteome</keyword>
<dbReference type="RefSeq" id="WP_147663755.1">
    <property type="nucleotide sequence ID" value="NZ_CP042905.2"/>
</dbReference>